<protein>
    <submittedName>
        <fullName evidence="8">ABC transporter substrate-binding protein</fullName>
    </submittedName>
</protein>
<dbReference type="SUPFAM" id="SSF53807">
    <property type="entry name" value="Helical backbone' metal receptor"/>
    <property type="match status" value="1"/>
</dbReference>
<comment type="caution">
    <text evidence="8">The sequence shown here is derived from an EMBL/GenBank/DDBJ whole genome shotgun (WGS) entry which is preliminary data.</text>
</comment>
<feature type="domain" description="Fe/B12 periplasmic-binding" evidence="7">
    <location>
        <begin position="51"/>
        <end position="311"/>
    </location>
</feature>
<proteinExistence type="inferred from homology"/>
<accession>A0A917PT99</accession>
<organism evidence="8 9">
    <name type="scientific">Pseudomonas matsuisoli</name>
    <dbReference type="NCBI Taxonomy" id="1515666"/>
    <lineage>
        <taxon>Bacteria</taxon>
        <taxon>Pseudomonadati</taxon>
        <taxon>Pseudomonadota</taxon>
        <taxon>Gammaproteobacteria</taxon>
        <taxon>Pseudomonadales</taxon>
        <taxon>Pseudomonadaceae</taxon>
        <taxon>Pseudomonas</taxon>
    </lineage>
</organism>
<keyword evidence="9" id="KW-1185">Reference proteome</keyword>
<dbReference type="PANTHER" id="PTHR30532">
    <property type="entry name" value="IRON III DICITRATE-BINDING PERIPLASMIC PROTEIN"/>
    <property type="match status" value="1"/>
</dbReference>
<dbReference type="PROSITE" id="PS50983">
    <property type="entry name" value="FE_B12_PBP"/>
    <property type="match status" value="1"/>
</dbReference>
<dbReference type="CDD" id="cd01146">
    <property type="entry name" value="FhuD"/>
    <property type="match status" value="1"/>
</dbReference>
<evidence type="ECO:0000313" key="9">
    <source>
        <dbReference type="Proteomes" id="UP000635983"/>
    </source>
</evidence>
<dbReference type="EMBL" id="BMPO01000003">
    <property type="protein sequence ID" value="GGJ90745.1"/>
    <property type="molecule type" value="Genomic_DNA"/>
</dbReference>
<dbReference type="Proteomes" id="UP000635983">
    <property type="component" value="Unassembled WGS sequence"/>
</dbReference>
<dbReference type="PANTHER" id="PTHR30532:SF1">
    <property type="entry name" value="IRON(3+)-HYDROXAMATE-BINDING PROTEIN FHUD"/>
    <property type="match status" value="1"/>
</dbReference>
<reference evidence="8" key="1">
    <citation type="journal article" date="2014" name="Int. J. Syst. Evol. Microbiol.">
        <title>Complete genome sequence of Corynebacterium casei LMG S-19264T (=DSM 44701T), isolated from a smear-ripened cheese.</title>
        <authorList>
            <consortium name="US DOE Joint Genome Institute (JGI-PGF)"/>
            <person name="Walter F."/>
            <person name="Albersmeier A."/>
            <person name="Kalinowski J."/>
            <person name="Ruckert C."/>
        </authorList>
    </citation>
    <scope>NUCLEOTIDE SEQUENCE</scope>
    <source>
        <strain evidence="8">JCM 30078</strain>
    </source>
</reference>
<dbReference type="InterPro" id="IPR051313">
    <property type="entry name" value="Bact_iron-sidero_bind"/>
</dbReference>
<evidence type="ECO:0000256" key="4">
    <source>
        <dbReference type="ARBA" id="ARBA00022496"/>
    </source>
</evidence>
<keyword evidence="4" id="KW-0408">Iron</keyword>
<dbReference type="GO" id="GO:1901678">
    <property type="term" value="P:iron coordination entity transport"/>
    <property type="evidence" value="ECO:0007669"/>
    <property type="project" value="UniProtKB-ARBA"/>
</dbReference>
<feature type="chain" id="PRO_5036734739" evidence="6">
    <location>
        <begin position="32"/>
        <end position="311"/>
    </location>
</feature>
<evidence type="ECO:0000256" key="6">
    <source>
        <dbReference type="SAM" id="SignalP"/>
    </source>
</evidence>
<name>A0A917PT99_9PSED</name>
<evidence type="ECO:0000256" key="3">
    <source>
        <dbReference type="ARBA" id="ARBA00022448"/>
    </source>
</evidence>
<dbReference type="AlphaFoldDB" id="A0A917PT99"/>
<dbReference type="GO" id="GO:0030288">
    <property type="term" value="C:outer membrane-bounded periplasmic space"/>
    <property type="evidence" value="ECO:0007669"/>
    <property type="project" value="TreeGrafter"/>
</dbReference>
<dbReference type="Gene3D" id="3.40.50.1980">
    <property type="entry name" value="Nitrogenase molybdenum iron protein domain"/>
    <property type="match status" value="2"/>
</dbReference>
<reference evidence="8" key="2">
    <citation type="submission" date="2020-09" db="EMBL/GenBank/DDBJ databases">
        <authorList>
            <person name="Sun Q."/>
            <person name="Ohkuma M."/>
        </authorList>
    </citation>
    <scope>NUCLEOTIDE SEQUENCE</scope>
    <source>
        <strain evidence="8">JCM 30078</strain>
    </source>
</reference>
<dbReference type="InterPro" id="IPR002491">
    <property type="entry name" value="ABC_transptr_periplasmic_BD"/>
</dbReference>
<keyword evidence="4" id="KW-0406">Ion transport</keyword>
<comment type="similarity">
    <text evidence="2">Belongs to the bacterial solute-binding protein 8 family.</text>
</comment>
<comment type="subcellular location">
    <subcellularLocation>
        <location evidence="1">Cell envelope</location>
    </subcellularLocation>
</comment>
<evidence type="ECO:0000256" key="5">
    <source>
        <dbReference type="ARBA" id="ARBA00022729"/>
    </source>
</evidence>
<feature type="signal peptide" evidence="6">
    <location>
        <begin position="1"/>
        <end position="31"/>
    </location>
</feature>
<keyword evidence="4" id="KW-0410">Iron transport</keyword>
<evidence type="ECO:0000313" key="8">
    <source>
        <dbReference type="EMBL" id="GGJ90745.1"/>
    </source>
</evidence>
<evidence type="ECO:0000259" key="7">
    <source>
        <dbReference type="PROSITE" id="PS50983"/>
    </source>
</evidence>
<keyword evidence="3" id="KW-0813">Transport</keyword>
<evidence type="ECO:0000256" key="1">
    <source>
        <dbReference type="ARBA" id="ARBA00004196"/>
    </source>
</evidence>
<dbReference type="Pfam" id="PF01497">
    <property type="entry name" value="Peripla_BP_2"/>
    <property type="match status" value="1"/>
</dbReference>
<evidence type="ECO:0000256" key="2">
    <source>
        <dbReference type="ARBA" id="ARBA00008814"/>
    </source>
</evidence>
<sequence length="311" mass="33070">MNFTVFKYARRLTGRLALVGLIGMASLGAAAEGRSVDTAFGKVTLEGTPTRVVALSENALDVAVSVGAKPVGSVATRGGNDISAYLKDKVGDIKIVGTARQTNLESVFALKPDLILAPPDLAKNEYEKLSMIAPTIVPKATSFQDWRINVELYGAALGKEAETGASINRIDNRIEALKAHITPGQVASVVRWNPQGPGIMSAHLFVGQLLKQLGFKPTAMAEELQSKPHSDPLSLENLSRIDGDWLFLSTLNADGEQALQTARQQPAFSRLRAVSEERAVSVDGQIWSSGASGPLAVNVILDDVEKAVSAQ</sequence>
<gene>
    <name evidence="8" type="ORF">GCM10009304_15600</name>
</gene>
<keyword evidence="5 6" id="KW-0732">Signal</keyword>
<dbReference type="RefSeq" id="WP_229779305.1">
    <property type="nucleotide sequence ID" value="NZ_BMPO01000003.1"/>
</dbReference>